<dbReference type="Proteomes" id="UP000276128">
    <property type="component" value="Unassembled WGS sequence"/>
</dbReference>
<evidence type="ECO:0000256" key="1">
    <source>
        <dbReference type="SAM" id="Phobius"/>
    </source>
</evidence>
<evidence type="ECO:0000313" key="2">
    <source>
        <dbReference type="EMBL" id="RTE11383.1"/>
    </source>
</evidence>
<protein>
    <recommendedName>
        <fullName evidence="4">DUF4386 family protein</fullName>
    </recommendedName>
</protein>
<feature type="transmembrane region" description="Helical" evidence="1">
    <location>
        <begin position="102"/>
        <end position="125"/>
    </location>
</feature>
<keyword evidence="3" id="KW-1185">Reference proteome</keyword>
<gene>
    <name evidence="2" type="ORF">EJQ19_02065</name>
</gene>
<keyword evidence="1" id="KW-0812">Transmembrane</keyword>
<dbReference type="EMBL" id="RXHU01000009">
    <property type="protein sequence ID" value="RTE11383.1"/>
    <property type="molecule type" value="Genomic_DNA"/>
</dbReference>
<evidence type="ECO:0008006" key="4">
    <source>
        <dbReference type="Google" id="ProtNLM"/>
    </source>
</evidence>
<name>A0A3S0A7F4_9BACL</name>
<sequence>MNEIRVLQWLGMVCLLAGLARMGMTPSAFIWGTDSPQELAFGLVASILMSVGTIVLYLVQSRETGRIGLVTALAISLGNIATVCMLWSTLQGAIPTEETGGVALIALRMLMLIGLTIGTVVFAILTYRARVFPRWVVALFALMLLSMVLPIEDNKYMAFFWGLTYVGMGYAICTGKLQRSKQGLA</sequence>
<feature type="transmembrane region" description="Helical" evidence="1">
    <location>
        <begin position="39"/>
        <end position="59"/>
    </location>
</feature>
<accession>A0A3S0A7F4</accession>
<keyword evidence="1" id="KW-0472">Membrane</keyword>
<feature type="transmembrane region" description="Helical" evidence="1">
    <location>
        <begin position="66"/>
        <end position="90"/>
    </location>
</feature>
<organism evidence="2 3">
    <name type="scientific">Paenibacillus whitsoniae</name>
    <dbReference type="NCBI Taxonomy" id="2496558"/>
    <lineage>
        <taxon>Bacteria</taxon>
        <taxon>Bacillati</taxon>
        <taxon>Bacillota</taxon>
        <taxon>Bacilli</taxon>
        <taxon>Bacillales</taxon>
        <taxon>Paenibacillaceae</taxon>
        <taxon>Paenibacillus</taxon>
    </lineage>
</organism>
<reference evidence="2 3" key="1">
    <citation type="submission" date="2018-12" db="EMBL/GenBank/DDBJ databases">
        <title>Bacillus ochoae sp. nov., Paenibacillus whitsoniae sp. nov., Paenibacillus spiritus sp. nov. Isolated from the Mars Exploration Rover during spacecraft assembly.</title>
        <authorList>
            <person name="Seuylemezian A."/>
            <person name="Vaishampayan P."/>
        </authorList>
    </citation>
    <scope>NUCLEOTIDE SEQUENCE [LARGE SCALE GENOMIC DNA]</scope>
    <source>
        <strain evidence="2 3">MER 54</strain>
    </source>
</reference>
<proteinExistence type="predicted"/>
<feature type="transmembrane region" description="Helical" evidence="1">
    <location>
        <begin position="156"/>
        <end position="173"/>
    </location>
</feature>
<dbReference type="RefSeq" id="WP_126139553.1">
    <property type="nucleotide sequence ID" value="NZ_RXHU01000009.1"/>
</dbReference>
<feature type="transmembrane region" description="Helical" evidence="1">
    <location>
        <begin position="132"/>
        <end position="150"/>
    </location>
</feature>
<dbReference type="AlphaFoldDB" id="A0A3S0A7F4"/>
<evidence type="ECO:0000313" key="3">
    <source>
        <dbReference type="Proteomes" id="UP000276128"/>
    </source>
</evidence>
<dbReference type="OrthoDB" id="2841505at2"/>
<keyword evidence="1" id="KW-1133">Transmembrane helix</keyword>
<comment type="caution">
    <text evidence="2">The sequence shown here is derived from an EMBL/GenBank/DDBJ whole genome shotgun (WGS) entry which is preliminary data.</text>
</comment>